<proteinExistence type="predicted"/>
<gene>
    <name evidence="1" type="ORF">ANCCAN_08148</name>
</gene>
<reference evidence="1 2" key="1">
    <citation type="submission" date="2014-10" db="EMBL/GenBank/DDBJ databases">
        <title>Draft genome of the hookworm Ancylostoma caninum.</title>
        <authorList>
            <person name="Mitreva M."/>
        </authorList>
    </citation>
    <scope>NUCLEOTIDE SEQUENCE [LARGE SCALE GENOMIC DNA]</scope>
    <source>
        <strain evidence="1 2">Baltimore</strain>
    </source>
</reference>
<dbReference type="EMBL" id="JOJR01000091">
    <property type="protein sequence ID" value="RCN45851.1"/>
    <property type="molecule type" value="Genomic_DNA"/>
</dbReference>
<organism evidence="1 2">
    <name type="scientific">Ancylostoma caninum</name>
    <name type="common">Dog hookworm</name>
    <dbReference type="NCBI Taxonomy" id="29170"/>
    <lineage>
        <taxon>Eukaryota</taxon>
        <taxon>Metazoa</taxon>
        <taxon>Ecdysozoa</taxon>
        <taxon>Nematoda</taxon>
        <taxon>Chromadorea</taxon>
        <taxon>Rhabditida</taxon>
        <taxon>Rhabditina</taxon>
        <taxon>Rhabditomorpha</taxon>
        <taxon>Strongyloidea</taxon>
        <taxon>Ancylostomatidae</taxon>
        <taxon>Ancylostomatinae</taxon>
        <taxon>Ancylostoma</taxon>
    </lineage>
</organism>
<sequence length="95" mass="11141">MASAHFFPFRIPWRVLWKFAKHETTTVEWATETTQNPCGETDPRELVKTMKDSGIYNEIYMAPDIFTASRNFPDLAGKSFMKAKSRYHCDEKCER</sequence>
<evidence type="ECO:0000313" key="1">
    <source>
        <dbReference type="EMBL" id="RCN45851.1"/>
    </source>
</evidence>
<dbReference type="OrthoDB" id="5977230at2759"/>
<keyword evidence="2" id="KW-1185">Reference proteome</keyword>
<dbReference type="Proteomes" id="UP000252519">
    <property type="component" value="Unassembled WGS sequence"/>
</dbReference>
<comment type="caution">
    <text evidence="1">The sequence shown here is derived from an EMBL/GenBank/DDBJ whole genome shotgun (WGS) entry which is preliminary data.</text>
</comment>
<evidence type="ECO:0000313" key="2">
    <source>
        <dbReference type="Proteomes" id="UP000252519"/>
    </source>
</evidence>
<dbReference type="AlphaFoldDB" id="A0A368GNB1"/>
<dbReference type="STRING" id="29170.A0A368GNB1"/>
<protein>
    <submittedName>
        <fullName evidence="1">Uncharacterized protein</fullName>
    </submittedName>
</protein>
<accession>A0A368GNB1</accession>
<name>A0A368GNB1_ANCCA</name>